<dbReference type="GO" id="GO:0055085">
    <property type="term" value="P:transmembrane transport"/>
    <property type="evidence" value="ECO:0007669"/>
    <property type="project" value="InterPro"/>
</dbReference>
<dbReference type="CDD" id="cd13679">
    <property type="entry name" value="PBP2_TRAP_YiaO_like"/>
    <property type="match status" value="1"/>
</dbReference>
<dbReference type="OrthoDB" id="9771186at2"/>
<dbReference type="PANTHER" id="PTHR33376:SF2">
    <property type="entry name" value="DICARBOXYLATE-BINDING PERIPLASMIC PROTEIN"/>
    <property type="match status" value="1"/>
</dbReference>
<dbReference type="GO" id="GO:0030288">
    <property type="term" value="C:outer membrane-bounded periplasmic space"/>
    <property type="evidence" value="ECO:0007669"/>
    <property type="project" value="InterPro"/>
</dbReference>
<organism evidence="3 4">
    <name type="scientific">Ectopseudomonas mendocina</name>
    <name type="common">Pseudomonas mendocina</name>
    <dbReference type="NCBI Taxonomy" id="300"/>
    <lineage>
        <taxon>Bacteria</taxon>
        <taxon>Pseudomonadati</taxon>
        <taxon>Pseudomonadota</taxon>
        <taxon>Gammaproteobacteria</taxon>
        <taxon>Pseudomonadales</taxon>
        <taxon>Pseudomonadaceae</taxon>
        <taxon>Ectopseudomonas</taxon>
    </lineage>
</organism>
<feature type="chain" id="PRO_5015339622" evidence="2">
    <location>
        <begin position="25"/>
        <end position="337"/>
    </location>
</feature>
<dbReference type="Proteomes" id="UP000238327">
    <property type="component" value="Chromosome"/>
</dbReference>
<gene>
    <name evidence="3" type="ORF">C7A17_18510</name>
</gene>
<evidence type="ECO:0000313" key="4">
    <source>
        <dbReference type="Proteomes" id="UP000238327"/>
    </source>
</evidence>
<sequence>MKKTIKNLFVGSLAVLLLSGVANADEIRKHNLRFAFVTALNHPIGHSAEKFAELVKTKSDGKMNVRVFAGGTLGGDIQTVSSVQGGTLDFTVLNAGLLSAQAKDTAIFDLPFLFNDSREALAIADGPLGQDLAGKLEKSALITLGYWDLGFRHLTNNKHPVTKWEDMQGLKIRVLQSPLYLEMIKALGANPMPMPFTELYTGLEQHVIDGQENPFSLIESAKLFEVQKYLSTTGHIYNVQSFIAGQKTWNKLNQSERQIILDAAHEATLFQRQASVDSQEKSLAFLKQHQQVNEITAEELERFREKVKPVVEAFSKEIDPATVELMNSELQKYRQTH</sequence>
<dbReference type="AlphaFoldDB" id="A0A2R3QSG8"/>
<protein>
    <submittedName>
        <fullName evidence="3">ABC transporter substrate-binding protein</fullName>
    </submittedName>
</protein>
<dbReference type="InterPro" id="IPR018389">
    <property type="entry name" value="DctP_fam"/>
</dbReference>
<evidence type="ECO:0000256" key="2">
    <source>
        <dbReference type="SAM" id="SignalP"/>
    </source>
</evidence>
<keyword evidence="1 2" id="KW-0732">Signal</keyword>
<reference evidence="3 4" key="1">
    <citation type="submission" date="2018-03" db="EMBL/GenBank/DDBJ databases">
        <title>Complete genome sequence and methylome analysis of Pseudomonas mendocina NEB 698.</title>
        <authorList>
            <person name="Morgan R.D."/>
        </authorList>
    </citation>
    <scope>NUCLEOTIDE SEQUENCE [LARGE SCALE GENOMIC DNA]</scope>
    <source>
        <strain evidence="3 4">NEB698</strain>
    </source>
</reference>
<dbReference type="GO" id="GO:0030246">
    <property type="term" value="F:carbohydrate binding"/>
    <property type="evidence" value="ECO:0007669"/>
    <property type="project" value="TreeGrafter"/>
</dbReference>
<dbReference type="Gene3D" id="3.40.190.170">
    <property type="entry name" value="Bacterial extracellular solute-binding protein, family 7"/>
    <property type="match status" value="1"/>
</dbReference>
<dbReference type="PIRSF" id="PIRSF006470">
    <property type="entry name" value="DctB"/>
    <property type="match status" value="1"/>
</dbReference>
<name>A0A2R3QSG8_ECTME</name>
<evidence type="ECO:0000256" key="1">
    <source>
        <dbReference type="ARBA" id="ARBA00022729"/>
    </source>
</evidence>
<dbReference type="EMBL" id="CP027657">
    <property type="protein sequence ID" value="AVO54668.1"/>
    <property type="molecule type" value="Genomic_DNA"/>
</dbReference>
<dbReference type="NCBIfam" id="TIGR00787">
    <property type="entry name" value="dctP"/>
    <property type="match status" value="1"/>
</dbReference>
<evidence type="ECO:0000313" key="3">
    <source>
        <dbReference type="EMBL" id="AVO54668.1"/>
    </source>
</evidence>
<dbReference type="Pfam" id="PF03480">
    <property type="entry name" value="DctP"/>
    <property type="match status" value="1"/>
</dbReference>
<dbReference type="NCBIfam" id="NF037995">
    <property type="entry name" value="TRAP_S1"/>
    <property type="match status" value="1"/>
</dbReference>
<dbReference type="RefSeq" id="WP_106739396.1">
    <property type="nucleotide sequence ID" value="NZ_CP027657.1"/>
</dbReference>
<dbReference type="InterPro" id="IPR004682">
    <property type="entry name" value="TRAP_DctP"/>
</dbReference>
<proteinExistence type="predicted"/>
<feature type="signal peptide" evidence="2">
    <location>
        <begin position="1"/>
        <end position="24"/>
    </location>
</feature>
<dbReference type="PANTHER" id="PTHR33376">
    <property type="match status" value="1"/>
</dbReference>
<accession>A0A2R3QSG8</accession>
<dbReference type="InterPro" id="IPR038404">
    <property type="entry name" value="TRAP_DctP_sf"/>
</dbReference>